<keyword evidence="1" id="KW-1133">Transmembrane helix</keyword>
<evidence type="ECO:0000256" key="1">
    <source>
        <dbReference type="SAM" id="Phobius"/>
    </source>
</evidence>
<name>A0A834U7S8_VESPE</name>
<evidence type="ECO:0000313" key="3">
    <source>
        <dbReference type="Proteomes" id="UP000600918"/>
    </source>
</evidence>
<dbReference type="AlphaFoldDB" id="A0A834U7S8"/>
<proteinExistence type="predicted"/>
<keyword evidence="1" id="KW-0472">Membrane</keyword>
<dbReference type="Proteomes" id="UP000600918">
    <property type="component" value="Unassembled WGS sequence"/>
</dbReference>
<comment type="caution">
    <text evidence="2">The sequence shown here is derived from an EMBL/GenBank/DDBJ whole genome shotgun (WGS) entry which is preliminary data.</text>
</comment>
<accession>A0A834U7S8</accession>
<protein>
    <submittedName>
        <fullName evidence="2">Uncharacterized protein</fullName>
    </submittedName>
</protein>
<keyword evidence="3" id="KW-1185">Reference proteome</keyword>
<sequence length="117" mass="13288">MTKPGNGAGEVRLLFLSRIVDVTSCSIIVGRKHSEEKIPTDRFLKRAMWFETNRFLKRNRYLFGSTANEHTLPLKAVKLLRLTVLMFIFVSIRALIAASLLRAIFKASALRLLVKQG</sequence>
<keyword evidence="1" id="KW-0812">Transmembrane</keyword>
<reference evidence="2" key="1">
    <citation type="journal article" date="2020" name="G3 (Bethesda)">
        <title>High-Quality Assemblies for Three Invasive Social Wasps from the &lt;i&gt;Vespula&lt;/i&gt; Genus.</title>
        <authorList>
            <person name="Harrop T.W.R."/>
            <person name="Guhlin J."/>
            <person name="McLaughlin G.M."/>
            <person name="Permina E."/>
            <person name="Stockwell P."/>
            <person name="Gilligan J."/>
            <person name="Le Lec M.F."/>
            <person name="Gruber M.A.M."/>
            <person name="Quinn O."/>
            <person name="Lovegrove M."/>
            <person name="Duncan E.J."/>
            <person name="Remnant E.J."/>
            <person name="Van Eeckhoven J."/>
            <person name="Graham B."/>
            <person name="Knapp R.A."/>
            <person name="Langford K.W."/>
            <person name="Kronenberg Z."/>
            <person name="Press M.O."/>
            <person name="Eacker S.M."/>
            <person name="Wilson-Rankin E.E."/>
            <person name="Purcell J."/>
            <person name="Lester P.J."/>
            <person name="Dearden P.K."/>
        </authorList>
    </citation>
    <scope>NUCLEOTIDE SEQUENCE</scope>
    <source>
        <strain evidence="2">Volc-1</strain>
    </source>
</reference>
<gene>
    <name evidence="2" type="ORF">H0235_010528</name>
</gene>
<feature type="transmembrane region" description="Helical" evidence="1">
    <location>
        <begin position="82"/>
        <end position="105"/>
    </location>
</feature>
<organism evidence="2 3">
    <name type="scientific">Vespula pensylvanica</name>
    <name type="common">Western yellow jacket</name>
    <name type="synonym">Wasp</name>
    <dbReference type="NCBI Taxonomy" id="30213"/>
    <lineage>
        <taxon>Eukaryota</taxon>
        <taxon>Metazoa</taxon>
        <taxon>Ecdysozoa</taxon>
        <taxon>Arthropoda</taxon>
        <taxon>Hexapoda</taxon>
        <taxon>Insecta</taxon>
        <taxon>Pterygota</taxon>
        <taxon>Neoptera</taxon>
        <taxon>Endopterygota</taxon>
        <taxon>Hymenoptera</taxon>
        <taxon>Apocrita</taxon>
        <taxon>Aculeata</taxon>
        <taxon>Vespoidea</taxon>
        <taxon>Vespidae</taxon>
        <taxon>Vespinae</taxon>
        <taxon>Vespula</taxon>
    </lineage>
</organism>
<evidence type="ECO:0000313" key="2">
    <source>
        <dbReference type="EMBL" id="KAF7420231.1"/>
    </source>
</evidence>
<dbReference type="EMBL" id="JACSDY010000009">
    <property type="protein sequence ID" value="KAF7420231.1"/>
    <property type="molecule type" value="Genomic_DNA"/>
</dbReference>